<evidence type="ECO:0000313" key="6">
    <source>
        <dbReference type="Proteomes" id="UP000501387"/>
    </source>
</evidence>
<dbReference type="Gene3D" id="1.10.287.1490">
    <property type="match status" value="1"/>
</dbReference>
<evidence type="ECO:0000256" key="2">
    <source>
        <dbReference type="ARBA" id="ARBA00023204"/>
    </source>
</evidence>
<name>A0A6G8FH00_9MICO</name>
<sequence>MSDALFSAIELDGAESQKTGYRLHRIEVLNWGTFNKHVWAISPSGNTSLLTGDIGSGKSTLVDAITTLLLPANKISYNKAAGAGSKERSLRSYVEGHYRSERNETTGASRPVGLRDHRSYSVILGVFVNEGYDDTVTIAQVFRQKDRTGQPERFYVSAQRGLSIAEDFSGFGGEMKTLRGRLRGSGAEIDNTFADYSRRMRRLLGIKSEQAMELFHQTVSMKSVGNLNDFVRSHMLEPADAGKRITTIIDHFENVSRSYEAVKRATAQLELLDPLMASADRYEAAAAKRELYTAEREALPVFLGELTREVIAAARTSELAALTEQQAVQQELEARRTAIPNQREALQRERSGAGGDRLGALETEIPRATATHATRRERFDRFTQLLTEAGLQPVADAATFRARTQELTAARDSADTARQGIAEQKHPLVLTRGNAAAQATTIREEITSLNARRNNLPVPLVRVRERLCAELGVSEAELPFAGELIEVDEAHDEWRGAAERVLRGFATTLLVPQALYARTSAWVNDNHLGARVVYLRVPERRLRTTAAASGGTSLRDILTIEPGEFHDYLEGELARRADHRLAANVTELQREERAVTREGLIRDRDRHEKDDRRKVNDPRDWVLGRSAERKIAALERSLTELETTVRDADAELTTLDREERTLTQTLAIFGRLEEYRSWDELDVAAAAEALQALQDEHARIIAGSSRLKEIDAKLTELAAELAACDAAFTDVAERIGGIKARLEQYDARIERDEQELAAIPRDIQAAAREHVESLRKRVGKRTPATLAACDSLRTALAAELTTAVDSATREITGHITSVQQRMGEFLRRWPALASDMDATIGSIAEFRRLHESVKEDDLPRFEAEFKKQLDTEAIKELAGFNAWLGRQADEIRDRVDTINEALGAIDYNPGRVIRLVAEQTVNSEIREFRAELRAATGDLVGGAGERGAVGSGGAGSPDGSEQRFLLVSAIIERFKGRPERSDADRAWTARVTDVRNWFTFAASEQDRETGVEHEHYTDSDGKSGGQKEKLAYTILAASLAYQFGLEWGVTKSKDFRFAVIDEAFGRGSDQSTRYALDLFAKLGLQLLIVTPLQKVHVIEPYVSSIGFVDNIDGAASRVHTLTIEEFRKRRGSAGAGSVSASGA</sequence>
<dbReference type="PANTHER" id="PTHR32182">
    <property type="entry name" value="DNA REPLICATION AND REPAIR PROTEIN RECF"/>
    <property type="match status" value="1"/>
</dbReference>
<gene>
    <name evidence="5" type="ORF">G7067_03125</name>
</gene>
<dbReference type="InterPro" id="IPR027417">
    <property type="entry name" value="P-loop_NTPase"/>
</dbReference>
<reference evidence="5 6" key="1">
    <citation type="submission" date="2020-03" db="EMBL/GenBank/DDBJ databases">
        <title>Leucobacter sp. nov., isolated from beetles.</title>
        <authorList>
            <person name="Hyun D.-W."/>
            <person name="Bae J.-W."/>
        </authorList>
    </citation>
    <scope>NUCLEOTIDE SEQUENCE [LARGE SCALE GENOMIC DNA]</scope>
    <source>
        <strain evidence="5 6">HDW9B</strain>
    </source>
</reference>
<evidence type="ECO:0000256" key="3">
    <source>
        <dbReference type="ARBA" id="ARBA00023236"/>
    </source>
</evidence>
<dbReference type="Pfam" id="PF13555">
    <property type="entry name" value="AAA_29"/>
    <property type="match status" value="1"/>
</dbReference>
<accession>A0A6G8FH00</accession>
<dbReference type="GO" id="GO:0006302">
    <property type="term" value="P:double-strand break repair"/>
    <property type="evidence" value="ECO:0007669"/>
    <property type="project" value="TreeGrafter"/>
</dbReference>
<dbReference type="SUPFAM" id="SSF52540">
    <property type="entry name" value="P-loop containing nucleoside triphosphate hydrolases"/>
    <property type="match status" value="1"/>
</dbReference>
<dbReference type="Gene3D" id="3.40.50.300">
    <property type="entry name" value="P-loop containing nucleotide triphosphate hydrolases"/>
    <property type="match status" value="1"/>
</dbReference>
<organism evidence="5 6">
    <name type="scientific">Leucobacter insecticola</name>
    <dbReference type="NCBI Taxonomy" id="2714934"/>
    <lineage>
        <taxon>Bacteria</taxon>
        <taxon>Bacillati</taxon>
        <taxon>Actinomycetota</taxon>
        <taxon>Actinomycetes</taxon>
        <taxon>Micrococcales</taxon>
        <taxon>Microbacteriaceae</taxon>
        <taxon>Leucobacter</taxon>
    </lineage>
</organism>
<feature type="coiled-coil region" evidence="4">
    <location>
        <begin position="624"/>
        <end position="658"/>
    </location>
</feature>
<dbReference type="Proteomes" id="UP000501387">
    <property type="component" value="Chromosome"/>
</dbReference>
<keyword evidence="2" id="KW-0234">DNA repair</keyword>
<protein>
    <submittedName>
        <fullName evidence="5">AAA family ATPase</fullName>
    </submittedName>
</protein>
<keyword evidence="4" id="KW-0175">Coiled coil</keyword>
<evidence type="ECO:0000256" key="4">
    <source>
        <dbReference type="SAM" id="Coils"/>
    </source>
</evidence>
<evidence type="ECO:0000256" key="1">
    <source>
        <dbReference type="ARBA" id="ARBA00022763"/>
    </source>
</evidence>
<dbReference type="AlphaFoldDB" id="A0A6G8FH00"/>
<dbReference type="KEGG" id="lins:G7067_03125"/>
<keyword evidence="1" id="KW-0227">DNA damage</keyword>
<dbReference type="Pfam" id="PF13558">
    <property type="entry name" value="SbcC_Walker_B"/>
    <property type="match status" value="1"/>
</dbReference>
<dbReference type="GO" id="GO:0000731">
    <property type="term" value="P:DNA synthesis involved in DNA repair"/>
    <property type="evidence" value="ECO:0007669"/>
    <property type="project" value="TreeGrafter"/>
</dbReference>
<dbReference type="RefSeq" id="WP_166321916.1">
    <property type="nucleotide sequence ID" value="NZ_CP049934.1"/>
</dbReference>
<dbReference type="EMBL" id="CP049934">
    <property type="protein sequence ID" value="QIM15635.1"/>
    <property type="molecule type" value="Genomic_DNA"/>
</dbReference>
<dbReference type="PANTHER" id="PTHR32182:SF0">
    <property type="entry name" value="DNA REPLICATION AND REPAIR PROTEIN RECF"/>
    <property type="match status" value="1"/>
</dbReference>
<dbReference type="GO" id="GO:0009432">
    <property type="term" value="P:SOS response"/>
    <property type="evidence" value="ECO:0007669"/>
    <property type="project" value="UniProtKB-KW"/>
</dbReference>
<proteinExistence type="predicted"/>
<keyword evidence="6" id="KW-1185">Reference proteome</keyword>
<evidence type="ECO:0000313" key="5">
    <source>
        <dbReference type="EMBL" id="QIM15635.1"/>
    </source>
</evidence>
<keyword evidence="3" id="KW-0742">SOS response</keyword>